<dbReference type="InterPro" id="IPR050082">
    <property type="entry name" value="RNA_methyltr_RlmE"/>
</dbReference>
<dbReference type="InterPro" id="IPR029063">
    <property type="entry name" value="SAM-dependent_MTases_sf"/>
</dbReference>
<evidence type="ECO:0000259" key="9">
    <source>
        <dbReference type="Pfam" id="PF01728"/>
    </source>
</evidence>
<keyword evidence="11" id="KW-1185">Reference proteome</keyword>
<evidence type="ECO:0000256" key="6">
    <source>
        <dbReference type="ARBA" id="ARBA00041184"/>
    </source>
</evidence>
<dbReference type="SUPFAM" id="SSF53335">
    <property type="entry name" value="S-adenosyl-L-methionine-dependent methyltransferases"/>
    <property type="match status" value="1"/>
</dbReference>
<proteinExistence type="inferred from homology"/>
<evidence type="ECO:0000256" key="4">
    <source>
        <dbReference type="ARBA" id="ARBA00022679"/>
    </source>
</evidence>
<evidence type="ECO:0000256" key="7">
    <source>
        <dbReference type="SAM" id="MobiDB-lite"/>
    </source>
</evidence>
<dbReference type="GO" id="GO:0008650">
    <property type="term" value="F:rRNA (uridine-2'-O-)-methyltransferase activity"/>
    <property type="evidence" value="ECO:0007669"/>
    <property type="project" value="TreeGrafter"/>
</dbReference>
<feature type="chain" id="PRO_5042070421" description="rRNA methyltransferase 2, mitochondrial" evidence="8">
    <location>
        <begin position="25"/>
        <end position="398"/>
    </location>
</feature>
<evidence type="ECO:0000256" key="3">
    <source>
        <dbReference type="ARBA" id="ARBA00022603"/>
    </source>
</evidence>
<dbReference type="InterPro" id="IPR015507">
    <property type="entry name" value="rRNA-MeTfrase_E"/>
</dbReference>
<protein>
    <recommendedName>
        <fullName evidence="6">rRNA methyltransferase 2, mitochondrial</fullName>
    </recommendedName>
</protein>
<name>A0AAE0NMN7_9PEZI</name>
<keyword evidence="4" id="KW-0808">Transferase</keyword>
<feature type="region of interest" description="Disordered" evidence="7">
    <location>
        <begin position="176"/>
        <end position="220"/>
    </location>
</feature>
<dbReference type="PANTHER" id="PTHR10920">
    <property type="entry name" value="RIBOSOMAL RNA METHYLTRANSFERASE"/>
    <property type="match status" value="1"/>
</dbReference>
<evidence type="ECO:0000256" key="8">
    <source>
        <dbReference type="SAM" id="SignalP"/>
    </source>
</evidence>
<gene>
    <name evidence="10" type="ORF">B0T24DRAFT_607443</name>
</gene>
<keyword evidence="8" id="KW-0732">Signal</keyword>
<accession>A0AAE0NMN7</accession>
<dbReference type="Proteomes" id="UP001287356">
    <property type="component" value="Unassembled WGS sequence"/>
</dbReference>
<dbReference type="Gene3D" id="3.40.50.150">
    <property type="entry name" value="Vaccinia Virus protein VP39"/>
    <property type="match status" value="2"/>
</dbReference>
<evidence type="ECO:0000256" key="5">
    <source>
        <dbReference type="ARBA" id="ARBA00022691"/>
    </source>
</evidence>
<reference evidence="10" key="1">
    <citation type="journal article" date="2023" name="Mol. Phylogenet. Evol.">
        <title>Genome-scale phylogeny and comparative genomics of the fungal order Sordariales.</title>
        <authorList>
            <person name="Hensen N."/>
            <person name="Bonometti L."/>
            <person name="Westerberg I."/>
            <person name="Brannstrom I.O."/>
            <person name="Guillou S."/>
            <person name="Cros-Aarteil S."/>
            <person name="Calhoun S."/>
            <person name="Haridas S."/>
            <person name="Kuo A."/>
            <person name="Mondo S."/>
            <person name="Pangilinan J."/>
            <person name="Riley R."/>
            <person name="LaButti K."/>
            <person name="Andreopoulos B."/>
            <person name="Lipzen A."/>
            <person name="Chen C."/>
            <person name="Yan M."/>
            <person name="Daum C."/>
            <person name="Ng V."/>
            <person name="Clum A."/>
            <person name="Steindorff A."/>
            <person name="Ohm R.A."/>
            <person name="Martin F."/>
            <person name="Silar P."/>
            <person name="Natvig D.O."/>
            <person name="Lalanne C."/>
            <person name="Gautier V."/>
            <person name="Ament-Velasquez S.L."/>
            <person name="Kruys A."/>
            <person name="Hutchinson M.I."/>
            <person name="Powell A.J."/>
            <person name="Barry K."/>
            <person name="Miller A.N."/>
            <person name="Grigoriev I.V."/>
            <person name="Debuchy R."/>
            <person name="Gladieux P."/>
            <person name="Hiltunen Thoren M."/>
            <person name="Johannesson H."/>
        </authorList>
    </citation>
    <scope>NUCLEOTIDE SEQUENCE</scope>
    <source>
        <strain evidence="10">CBS 958.72</strain>
    </source>
</reference>
<feature type="compositionally biased region" description="Low complexity" evidence="7">
    <location>
        <begin position="246"/>
        <end position="261"/>
    </location>
</feature>
<feature type="region of interest" description="Disordered" evidence="7">
    <location>
        <begin position="241"/>
        <end position="286"/>
    </location>
</feature>
<dbReference type="InterPro" id="IPR002877">
    <property type="entry name" value="RNA_MeTrfase_FtsJ_dom"/>
</dbReference>
<feature type="compositionally biased region" description="Basic and acidic residues" evidence="7">
    <location>
        <begin position="271"/>
        <end position="286"/>
    </location>
</feature>
<evidence type="ECO:0000313" key="10">
    <source>
        <dbReference type="EMBL" id="KAK3384164.1"/>
    </source>
</evidence>
<keyword evidence="2" id="KW-0698">rRNA processing</keyword>
<keyword evidence="3 10" id="KW-0489">Methyltransferase</keyword>
<organism evidence="10 11">
    <name type="scientific">Lasiosphaeria ovina</name>
    <dbReference type="NCBI Taxonomy" id="92902"/>
    <lineage>
        <taxon>Eukaryota</taxon>
        <taxon>Fungi</taxon>
        <taxon>Dikarya</taxon>
        <taxon>Ascomycota</taxon>
        <taxon>Pezizomycotina</taxon>
        <taxon>Sordariomycetes</taxon>
        <taxon>Sordariomycetidae</taxon>
        <taxon>Sordariales</taxon>
        <taxon>Lasiosphaeriaceae</taxon>
        <taxon>Lasiosphaeria</taxon>
    </lineage>
</organism>
<dbReference type="Pfam" id="PF01728">
    <property type="entry name" value="FtsJ"/>
    <property type="match status" value="1"/>
</dbReference>
<feature type="compositionally biased region" description="Low complexity" evidence="7">
    <location>
        <begin position="192"/>
        <end position="201"/>
    </location>
</feature>
<dbReference type="HAMAP" id="MF_01547">
    <property type="entry name" value="RNA_methyltr_E"/>
    <property type="match status" value="1"/>
</dbReference>
<dbReference type="GO" id="GO:0005739">
    <property type="term" value="C:mitochondrion"/>
    <property type="evidence" value="ECO:0007669"/>
    <property type="project" value="TreeGrafter"/>
</dbReference>
<comment type="caution">
    <text evidence="10">The sequence shown here is derived from an EMBL/GenBank/DDBJ whole genome shotgun (WGS) entry which is preliminary data.</text>
</comment>
<dbReference type="AlphaFoldDB" id="A0AAE0NMN7"/>
<dbReference type="EMBL" id="JAULSN010000001">
    <property type="protein sequence ID" value="KAK3384164.1"/>
    <property type="molecule type" value="Genomic_DNA"/>
</dbReference>
<sequence length="398" mass="43410">MQAPWTRTPCRALTLTPTLTSLRCLVPLTPLTPLGSSLRVHVRHSSSNSRWKQRQGSDSLAREARVQGLKSRAAFKLLEMDEKYRLFKPPPLPPQKHEDGAAITSHPGQVVVDLGFAPGSWSQVALERTKPNGRILGIDLLPAQPPRGVSTIQGNFLQPSVQALVKQFLIDSERRWQAQQAAQKEADDDDAAAAGANPDADSSGPAEPPAEHGAKTDGAAAGEVVADRLSYIDLERVASLDTGAEQSQPSRSPPLSRSAASGKRARNQAAAEERNGDDGKKMSNPEAKNLRLVDVVLSDMMMNTSGIPFRDHTFSMDLCYAALSFASDTLKSGGHFVCKFYQGDDDKAFEKTLKKMFAKVHREKPESSRSESRECYFVALRRKGNIALEDIKGAVQQQ</sequence>
<evidence type="ECO:0000256" key="1">
    <source>
        <dbReference type="ARBA" id="ARBA00009258"/>
    </source>
</evidence>
<keyword evidence="5" id="KW-0949">S-adenosyl-L-methionine</keyword>
<evidence type="ECO:0000313" key="11">
    <source>
        <dbReference type="Proteomes" id="UP001287356"/>
    </source>
</evidence>
<evidence type="ECO:0000256" key="2">
    <source>
        <dbReference type="ARBA" id="ARBA00022552"/>
    </source>
</evidence>
<comment type="similarity">
    <text evidence="1">Belongs to the class I-like SAM-binding methyltransferase superfamily. RNA methyltransferase RlmE family.</text>
</comment>
<reference evidence="10" key="2">
    <citation type="submission" date="2023-06" db="EMBL/GenBank/DDBJ databases">
        <authorList>
            <consortium name="Lawrence Berkeley National Laboratory"/>
            <person name="Haridas S."/>
            <person name="Hensen N."/>
            <person name="Bonometti L."/>
            <person name="Westerberg I."/>
            <person name="Brannstrom I.O."/>
            <person name="Guillou S."/>
            <person name="Cros-Aarteil S."/>
            <person name="Calhoun S."/>
            <person name="Kuo A."/>
            <person name="Mondo S."/>
            <person name="Pangilinan J."/>
            <person name="Riley R."/>
            <person name="Labutti K."/>
            <person name="Andreopoulos B."/>
            <person name="Lipzen A."/>
            <person name="Chen C."/>
            <person name="Yanf M."/>
            <person name="Daum C."/>
            <person name="Ng V."/>
            <person name="Clum A."/>
            <person name="Steindorff A."/>
            <person name="Ohm R."/>
            <person name="Martin F."/>
            <person name="Silar P."/>
            <person name="Natvig D."/>
            <person name="Lalanne C."/>
            <person name="Gautier V."/>
            <person name="Ament-Velasquez S.L."/>
            <person name="Kruys A."/>
            <person name="Hutchinson M.I."/>
            <person name="Powell A.J."/>
            <person name="Barry K."/>
            <person name="Miller A.N."/>
            <person name="Grigoriev I.V."/>
            <person name="Debuchy R."/>
            <person name="Gladieux P."/>
            <person name="Thoren M.H."/>
            <person name="Johannesson H."/>
        </authorList>
    </citation>
    <scope>NUCLEOTIDE SEQUENCE</scope>
    <source>
        <strain evidence="10">CBS 958.72</strain>
    </source>
</reference>
<feature type="domain" description="Ribosomal RNA methyltransferase FtsJ" evidence="9">
    <location>
        <begin position="70"/>
        <end position="382"/>
    </location>
</feature>
<dbReference type="PANTHER" id="PTHR10920:SF18">
    <property type="entry name" value="RRNA METHYLTRANSFERASE 2, MITOCHONDRIAL"/>
    <property type="match status" value="1"/>
</dbReference>
<feature type="signal peptide" evidence="8">
    <location>
        <begin position="1"/>
        <end position="24"/>
    </location>
</feature>